<evidence type="ECO:0000256" key="1">
    <source>
        <dbReference type="SAM" id="Phobius"/>
    </source>
</evidence>
<keyword evidence="1" id="KW-0472">Membrane</keyword>
<dbReference type="Proteomes" id="UP000199249">
    <property type="component" value="Unassembled WGS sequence"/>
</dbReference>
<feature type="transmembrane region" description="Helical" evidence="1">
    <location>
        <begin position="62"/>
        <end position="81"/>
    </location>
</feature>
<evidence type="ECO:0000313" key="3">
    <source>
        <dbReference type="Proteomes" id="UP000199249"/>
    </source>
</evidence>
<keyword evidence="1" id="KW-0812">Transmembrane</keyword>
<dbReference type="AlphaFoldDB" id="A0A1H3PIE7"/>
<gene>
    <name evidence="2" type="ORF">SAMN04488069_1335</name>
</gene>
<organism evidence="2 3">
    <name type="scientific">Hymenobacter psychrophilus</name>
    <dbReference type="NCBI Taxonomy" id="651662"/>
    <lineage>
        <taxon>Bacteria</taxon>
        <taxon>Pseudomonadati</taxon>
        <taxon>Bacteroidota</taxon>
        <taxon>Cytophagia</taxon>
        <taxon>Cytophagales</taxon>
        <taxon>Hymenobacteraceae</taxon>
        <taxon>Hymenobacter</taxon>
    </lineage>
</organism>
<accession>A0A1H3PIE7</accession>
<dbReference type="RefSeq" id="WP_092744011.1">
    <property type="nucleotide sequence ID" value="NZ_FNOV01000033.1"/>
</dbReference>
<reference evidence="3" key="1">
    <citation type="submission" date="2016-10" db="EMBL/GenBank/DDBJ databases">
        <authorList>
            <person name="Varghese N."/>
            <person name="Submissions S."/>
        </authorList>
    </citation>
    <scope>NUCLEOTIDE SEQUENCE [LARGE SCALE GENOMIC DNA]</scope>
    <source>
        <strain evidence="3">CGMCC 1.8975</strain>
    </source>
</reference>
<protein>
    <submittedName>
        <fullName evidence="2">Uncharacterized protein</fullName>
    </submittedName>
</protein>
<dbReference type="OrthoDB" id="886841at2"/>
<keyword evidence="1" id="KW-1133">Transmembrane helix</keyword>
<keyword evidence="3" id="KW-1185">Reference proteome</keyword>
<proteinExistence type="predicted"/>
<dbReference type="EMBL" id="FNOV01000033">
    <property type="protein sequence ID" value="SDZ00733.1"/>
    <property type="molecule type" value="Genomic_DNA"/>
</dbReference>
<name>A0A1H3PIE7_9BACT</name>
<evidence type="ECO:0000313" key="2">
    <source>
        <dbReference type="EMBL" id="SDZ00733.1"/>
    </source>
</evidence>
<sequence>MSHATSVRYLPHLLPAGALLPSWQQVAAGALLLPAPLYMATILTLPVFEFNVLLLDSAASMPTPLLAGGVTVVIAVVGWLLNRTISGFDTSTQETKQAVNALTALVTEMRLERKDDRQLTAYLKERQDKLEEENRSLRSSVNAFDRHIAVAAARKSNDND</sequence>
<dbReference type="STRING" id="651662.SAMN04488069_1335"/>